<accession>A0ABR6X450</accession>
<dbReference type="GO" id="GO:0008168">
    <property type="term" value="F:methyltransferase activity"/>
    <property type="evidence" value="ECO:0007669"/>
    <property type="project" value="UniProtKB-KW"/>
</dbReference>
<feature type="domain" description="Methyltransferase" evidence="1">
    <location>
        <begin position="43"/>
        <end position="134"/>
    </location>
</feature>
<dbReference type="InterPro" id="IPR029063">
    <property type="entry name" value="SAM-dependent_MTases_sf"/>
</dbReference>
<dbReference type="Gene3D" id="3.40.50.150">
    <property type="entry name" value="Vaccinia Virus protein VP39"/>
    <property type="match status" value="1"/>
</dbReference>
<comment type="caution">
    <text evidence="2">The sequence shown here is derived from an EMBL/GenBank/DDBJ whole genome shotgun (WGS) entry which is preliminary data.</text>
</comment>
<proteinExistence type="predicted"/>
<gene>
    <name evidence="2" type="ORF">H8K52_07145</name>
</gene>
<organism evidence="2 3">
    <name type="scientific">Undibacterium seohonense</name>
    <dbReference type="NCBI Taxonomy" id="1344950"/>
    <lineage>
        <taxon>Bacteria</taxon>
        <taxon>Pseudomonadati</taxon>
        <taxon>Pseudomonadota</taxon>
        <taxon>Betaproteobacteria</taxon>
        <taxon>Burkholderiales</taxon>
        <taxon>Oxalobacteraceae</taxon>
        <taxon>Undibacterium</taxon>
    </lineage>
</organism>
<sequence length="194" mass="21524">MSIDSATAYDLHAQEFLSARDHSNIGVDVIAHWCITLSKYAEVLELACGGGYPITRVLHEAGLRLWAIESSPNLVAEFQRRFSDVPVQCAKVQDSDFFGRTYDAVLAVGLMFLLSETEQVELIHRVAQVLLPGGRFLFTAPLQSCQWDDATTGITSQSLGRIAYEDCMRSAGLSLIATYTDRGENHYYEAQRIA</sequence>
<dbReference type="SUPFAM" id="SSF53335">
    <property type="entry name" value="S-adenosyl-L-methionine-dependent methyltransferases"/>
    <property type="match status" value="1"/>
</dbReference>
<protein>
    <submittedName>
        <fullName evidence="2">Class I SAM-dependent methyltransferase</fullName>
    </submittedName>
</protein>
<dbReference type="Pfam" id="PF13649">
    <property type="entry name" value="Methyltransf_25"/>
    <property type="match status" value="1"/>
</dbReference>
<evidence type="ECO:0000313" key="3">
    <source>
        <dbReference type="Proteomes" id="UP000648257"/>
    </source>
</evidence>
<evidence type="ECO:0000259" key="1">
    <source>
        <dbReference type="Pfam" id="PF13649"/>
    </source>
</evidence>
<reference evidence="2 3" key="1">
    <citation type="submission" date="2020-08" db="EMBL/GenBank/DDBJ databases">
        <title>Novel species isolated from subtropical streams in China.</title>
        <authorList>
            <person name="Lu H."/>
        </authorList>
    </citation>
    <scope>NUCLEOTIDE SEQUENCE [LARGE SCALE GENOMIC DNA]</scope>
    <source>
        <strain evidence="2 3">KACC 16656</strain>
    </source>
</reference>
<name>A0ABR6X450_9BURK</name>
<dbReference type="InterPro" id="IPR041698">
    <property type="entry name" value="Methyltransf_25"/>
</dbReference>
<dbReference type="GO" id="GO:0032259">
    <property type="term" value="P:methylation"/>
    <property type="evidence" value="ECO:0007669"/>
    <property type="project" value="UniProtKB-KW"/>
</dbReference>
<dbReference type="EMBL" id="JACOFW010000005">
    <property type="protein sequence ID" value="MBC3807119.1"/>
    <property type="molecule type" value="Genomic_DNA"/>
</dbReference>
<evidence type="ECO:0000313" key="2">
    <source>
        <dbReference type="EMBL" id="MBC3807119.1"/>
    </source>
</evidence>
<dbReference type="CDD" id="cd02440">
    <property type="entry name" value="AdoMet_MTases"/>
    <property type="match status" value="1"/>
</dbReference>
<keyword evidence="2" id="KW-0489">Methyltransferase</keyword>
<dbReference type="Proteomes" id="UP000648257">
    <property type="component" value="Unassembled WGS sequence"/>
</dbReference>
<keyword evidence="3" id="KW-1185">Reference proteome</keyword>
<keyword evidence="2" id="KW-0808">Transferase</keyword>
<dbReference type="RefSeq" id="WP_186922198.1">
    <property type="nucleotide sequence ID" value="NZ_JACOFW010000005.1"/>
</dbReference>